<dbReference type="Proteomes" id="UP000177967">
    <property type="component" value="Unassembled WGS sequence"/>
</dbReference>
<evidence type="ECO:0000313" key="1">
    <source>
        <dbReference type="EMBL" id="OGY09916.1"/>
    </source>
</evidence>
<comment type="caution">
    <text evidence="1">The sequence shown here is derived from an EMBL/GenBank/DDBJ whole genome shotgun (WGS) entry which is preliminary data.</text>
</comment>
<gene>
    <name evidence="1" type="ORF">A2782_04410</name>
</gene>
<reference evidence="1 2" key="1">
    <citation type="journal article" date="2016" name="Nat. Commun.">
        <title>Thousands of microbial genomes shed light on interconnected biogeochemical processes in an aquifer system.</title>
        <authorList>
            <person name="Anantharaman K."/>
            <person name="Brown C.T."/>
            <person name="Hug L.A."/>
            <person name="Sharon I."/>
            <person name="Castelle C.J."/>
            <person name="Probst A.J."/>
            <person name="Thomas B.C."/>
            <person name="Singh A."/>
            <person name="Wilkins M.J."/>
            <person name="Karaoz U."/>
            <person name="Brodie E.L."/>
            <person name="Williams K.H."/>
            <person name="Hubbard S.S."/>
            <person name="Banfield J.F."/>
        </authorList>
    </citation>
    <scope>NUCLEOTIDE SEQUENCE [LARGE SCALE GENOMIC DNA]</scope>
</reference>
<dbReference type="AlphaFoldDB" id="A0A1G1V3I3"/>
<accession>A0A1G1V3I3</accession>
<evidence type="ECO:0008006" key="3">
    <source>
        <dbReference type="Google" id="ProtNLM"/>
    </source>
</evidence>
<dbReference type="EMBL" id="MHBW01000003">
    <property type="protein sequence ID" value="OGY09916.1"/>
    <property type="molecule type" value="Genomic_DNA"/>
</dbReference>
<name>A0A1G1V3I3_9BACT</name>
<protein>
    <recommendedName>
        <fullName evidence="3">DUF5678 domain-containing protein</fullName>
    </recommendedName>
</protein>
<evidence type="ECO:0000313" key="2">
    <source>
        <dbReference type="Proteomes" id="UP000177967"/>
    </source>
</evidence>
<proteinExistence type="predicted"/>
<organism evidence="1 2">
    <name type="scientific">Candidatus Blackburnbacteria bacterium RIFCSPHIGHO2_01_FULL_43_15b</name>
    <dbReference type="NCBI Taxonomy" id="1797513"/>
    <lineage>
        <taxon>Bacteria</taxon>
        <taxon>Candidatus Blackburniibacteriota</taxon>
    </lineage>
</organism>
<sequence>MVNVNIDKWIREREKKDKVLYEKYGRSLEKKHKGKLAAIGSSGKVILGDSDLDVVEKAIKEFGNGNFGFFKIGYTYTGKWLKATK</sequence>